<keyword evidence="7" id="KW-0029">Amino-acid transport</keyword>
<feature type="domain" description="ABC transmembrane type-1" evidence="11">
    <location>
        <begin position="15"/>
        <end position="206"/>
    </location>
</feature>
<dbReference type="GO" id="GO:0006865">
    <property type="term" value="P:amino acid transport"/>
    <property type="evidence" value="ECO:0007669"/>
    <property type="project" value="UniProtKB-KW"/>
</dbReference>
<keyword evidence="4 10" id="KW-0813">Transport</keyword>
<keyword evidence="8 10" id="KW-1133">Transmembrane helix</keyword>
<keyword evidence="9 10" id="KW-0472">Membrane</keyword>
<proteinExistence type="inferred from homology"/>
<keyword evidence="5" id="KW-1003">Cell membrane</keyword>
<evidence type="ECO:0000256" key="9">
    <source>
        <dbReference type="ARBA" id="ARBA00023136"/>
    </source>
</evidence>
<feature type="transmembrane region" description="Helical" evidence="10">
    <location>
        <begin position="16"/>
        <end position="44"/>
    </location>
</feature>
<evidence type="ECO:0000256" key="7">
    <source>
        <dbReference type="ARBA" id="ARBA00022970"/>
    </source>
</evidence>
<evidence type="ECO:0000313" key="12">
    <source>
        <dbReference type="EMBL" id="CRI42318.1"/>
    </source>
</evidence>
<reference evidence="12" key="1">
    <citation type="submission" date="2015-05" db="EMBL/GenBank/DDBJ databases">
        <authorList>
            <person name="Rattei Thomas"/>
        </authorList>
    </citation>
    <scope>NUCLEOTIDE SEQUENCE</scope>
    <source>
        <strain evidence="12">DC9</strain>
    </source>
</reference>
<dbReference type="PANTHER" id="PTHR30614">
    <property type="entry name" value="MEMBRANE COMPONENT OF AMINO ACID ABC TRANSPORTER"/>
    <property type="match status" value="1"/>
</dbReference>
<evidence type="ECO:0000256" key="2">
    <source>
        <dbReference type="ARBA" id="ARBA00004429"/>
    </source>
</evidence>
<dbReference type="InterPro" id="IPR010065">
    <property type="entry name" value="AA_ABC_transptr_permease_3TM"/>
</dbReference>
<evidence type="ECO:0000256" key="8">
    <source>
        <dbReference type="ARBA" id="ARBA00022989"/>
    </source>
</evidence>
<name>A0A0F7WY18_CHLPN</name>
<gene>
    <name evidence="12" type="primary">yecS</name>
    <name evidence="12" type="ORF">BN1224_DC9_BC_00080</name>
</gene>
<evidence type="ECO:0000256" key="4">
    <source>
        <dbReference type="ARBA" id="ARBA00022448"/>
    </source>
</evidence>
<comment type="function">
    <text evidence="1">Part of the binding-protein-dependent transport system for glutamine; probably responsible for the translocation of the substrate across the membrane.</text>
</comment>
<dbReference type="GO" id="GO:0022857">
    <property type="term" value="F:transmembrane transporter activity"/>
    <property type="evidence" value="ECO:0007669"/>
    <property type="project" value="InterPro"/>
</dbReference>
<dbReference type="NCBIfam" id="TIGR01726">
    <property type="entry name" value="HEQRo_perm_3TM"/>
    <property type="match status" value="1"/>
</dbReference>
<dbReference type="CDD" id="cd06261">
    <property type="entry name" value="TM_PBP2"/>
    <property type="match status" value="1"/>
</dbReference>
<evidence type="ECO:0000256" key="6">
    <source>
        <dbReference type="ARBA" id="ARBA00022692"/>
    </source>
</evidence>
<dbReference type="Gene3D" id="1.10.3720.10">
    <property type="entry name" value="MetI-like"/>
    <property type="match status" value="1"/>
</dbReference>
<dbReference type="EMBL" id="LN847035">
    <property type="protein sequence ID" value="CRI42318.1"/>
    <property type="molecule type" value="Genomic_DNA"/>
</dbReference>
<evidence type="ECO:0000256" key="3">
    <source>
        <dbReference type="ARBA" id="ARBA00010072"/>
    </source>
</evidence>
<dbReference type="InterPro" id="IPR000515">
    <property type="entry name" value="MetI-like"/>
</dbReference>
<dbReference type="InterPro" id="IPR035906">
    <property type="entry name" value="MetI-like_sf"/>
</dbReference>
<evidence type="ECO:0000256" key="5">
    <source>
        <dbReference type="ARBA" id="ARBA00022475"/>
    </source>
</evidence>
<accession>A0A0F7WY18</accession>
<protein>
    <submittedName>
        <fullName evidence="12">Inner membrane amino-acid ABC transporter permease protein YecS</fullName>
    </submittedName>
</protein>
<evidence type="ECO:0000256" key="1">
    <source>
        <dbReference type="ARBA" id="ARBA00003159"/>
    </source>
</evidence>
<evidence type="ECO:0000259" key="11">
    <source>
        <dbReference type="PROSITE" id="PS50928"/>
    </source>
</evidence>
<dbReference type="SUPFAM" id="SSF161098">
    <property type="entry name" value="MetI-like"/>
    <property type="match status" value="1"/>
</dbReference>
<comment type="subcellular location">
    <subcellularLocation>
        <location evidence="2">Cell inner membrane</location>
        <topology evidence="2">Multi-pass membrane protein</topology>
    </subcellularLocation>
    <subcellularLocation>
        <location evidence="10">Cell membrane</location>
        <topology evidence="10">Multi-pass membrane protein</topology>
    </subcellularLocation>
</comment>
<dbReference type="GO" id="GO:0043190">
    <property type="term" value="C:ATP-binding cassette (ABC) transporter complex"/>
    <property type="evidence" value="ECO:0007669"/>
    <property type="project" value="InterPro"/>
</dbReference>
<evidence type="ECO:0000256" key="10">
    <source>
        <dbReference type="RuleBase" id="RU363032"/>
    </source>
</evidence>
<keyword evidence="6 10" id="KW-0812">Transmembrane</keyword>
<dbReference type="PANTHER" id="PTHR30614:SF20">
    <property type="entry name" value="GLUTAMINE TRANSPORT SYSTEM PERMEASE PROTEIN GLNP"/>
    <property type="match status" value="1"/>
</dbReference>
<dbReference type="InterPro" id="IPR043429">
    <property type="entry name" value="ArtM/GltK/GlnP/TcyL/YhdX-like"/>
</dbReference>
<organism evidence="12">
    <name type="scientific">Chlamydia pneumoniae</name>
    <name type="common">Chlamydophila pneumoniae</name>
    <dbReference type="NCBI Taxonomy" id="83558"/>
    <lineage>
        <taxon>Bacteria</taxon>
        <taxon>Pseudomonadati</taxon>
        <taxon>Chlamydiota</taxon>
        <taxon>Chlamydiia</taxon>
        <taxon>Chlamydiales</taxon>
        <taxon>Chlamydiaceae</taxon>
        <taxon>Chlamydia/Chlamydophila group</taxon>
        <taxon>Chlamydia</taxon>
    </lineage>
</organism>
<comment type="similarity">
    <text evidence="3">Belongs to the binding-protein-dependent transport system permease family. HisMQ subfamily.</text>
</comment>
<dbReference type="PROSITE" id="PS50928">
    <property type="entry name" value="ABC_TM1"/>
    <property type="match status" value="1"/>
</dbReference>
<feature type="transmembrane region" description="Helical" evidence="10">
    <location>
        <begin position="187"/>
        <end position="205"/>
    </location>
</feature>
<feature type="transmembrane region" description="Helical" evidence="10">
    <location>
        <begin position="56"/>
        <end position="76"/>
    </location>
</feature>
<sequence length="217" mass="24033">MDHWLAIARLLLRGCGYTLCVSGIGILCGSILGLLIGTVTSLYFPSKLTKLLANSYVTVIRGTPLFIQILIVYFGLPEVLPIEPTPLVAGIIALSMNSAAYLAENIRGGINSLSIGQWESAMVLGYKKYQIFIYIIYPQVFKNILPSLTNEFVSLIKESSILMVVGVPELTKVTKDIVSRELNPMEMYLICAGLYFLMTTAFSCISRLSEKRRSYDN</sequence>
<dbReference type="AlphaFoldDB" id="A0A0F7WY18"/>
<dbReference type="Pfam" id="PF00528">
    <property type="entry name" value="BPD_transp_1"/>
    <property type="match status" value="1"/>
</dbReference>